<dbReference type="InterPro" id="IPR027417">
    <property type="entry name" value="P-loop_NTPase"/>
</dbReference>
<feature type="transmembrane region" description="Helical" evidence="1">
    <location>
        <begin position="523"/>
        <end position="545"/>
    </location>
</feature>
<feature type="transmembrane region" description="Helical" evidence="1">
    <location>
        <begin position="592"/>
        <end position="617"/>
    </location>
</feature>
<dbReference type="Gene3D" id="3.40.50.300">
    <property type="entry name" value="P-loop containing nucleotide triphosphate hydrolases"/>
    <property type="match status" value="1"/>
</dbReference>
<dbReference type="EMBL" id="JACHJK010000003">
    <property type="protein sequence ID" value="MBB5926359.1"/>
    <property type="molecule type" value="Genomic_DNA"/>
</dbReference>
<feature type="transmembrane region" description="Helical" evidence="1">
    <location>
        <begin position="7"/>
        <end position="24"/>
    </location>
</feature>
<sequence length="706" mass="76118">MRRVPKWVAPLFVLMVGAFLVWYITRGHRVASLVAAVTAITGLLALPPAVLAVLRPGRSGPTSVRLEDVADQLARGVLQQWETEARVRRLNDPFPLSVDWVAAEADLVESWPHLKELAGDWPGQSPEATSTWAVSPRGLAGSGGEIAQVFERVPTRRLVILGEPGSGKTVLFIRLLLALLKNRPSGGPVPVLFPLAAWDPARQDLYTWMADELIRDHPALRALVPPDLSQAGTGTQARALLAQRLILPILDGLDEVPQAVRTLALHHINEVLPAGQPLVLSSRTAEYRSALTTPAGTTLLLNGAAGIRLLPLDPAKVAAYLERDAGGSGTQAATRWRRVTASLSTDTPVSQALSTPLGLFLARTIYNPRPNEQIAALPDPSELIDQARFPTRQDIDTHLFAAFIPAAYRHHPARWSAQQAQRTFVFLARHLQNTLHGTPNLAWWQLPRALRNFQDITVGLTVGLLSWLPFSLLGGLLMEDPVATISAGLTFVVLWMVPATMLASAGRKTPSSAIRWSWKGKSWFTVGLTFGLMFGLFFGLSVGGVEGSRAGIISGLAGGLPFVVLGGLRSVHPDLDKAVGPGAILARDRRTFWVLTVAGGLTGALAIALASLLGFGFGQDPAALGGGCLVGLVLGIPVGLLMGLARSVWMEFLVARTRLALLGHLPWRFMSFLADAHERRGVLRQVGAVYQFRHIDLQHHLAGHQP</sequence>
<comment type="caution">
    <text evidence="3">The sequence shown here is derived from an EMBL/GenBank/DDBJ whole genome shotgun (WGS) entry which is preliminary data.</text>
</comment>
<accession>A0A7W9PR70</accession>
<organism evidence="3 4">
    <name type="scientific">Streptomyces echinatus</name>
    <dbReference type="NCBI Taxonomy" id="67293"/>
    <lineage>
        <taxon>Bacteria</taxon>
        <taxon>Bacillati</taxon>
        <taxon>Actinomycetota</taxon>
        <taxon>Actinomycetes</taxon>
        <taxon>Kitasatosporales</taxon>
        <taxon>Streptomycetaceae</taxon>
        <taxon>Streptomyces</taxon>
    </lineage>
</organism>
<dbReference type="PROSITE" id="PS50837">
    <property type="entry name" value="NACHT"/>
    <property type="match status" value="1"/>
</dbReference>
<reference evidence="3 4" key="1">
    <citation type="submission" date="2020-08" db="EMBL/GenBank/DDBJ databases">
        <title>Genomic Encyclopedia of Type Strains, Phase III (KMG-III): the genomes of soil and plant-associated and newly described type strains.</title>
        <authorList>
            <person name="Whitman W."/>
        </authorList>
    </citation>
    <scope>NUCLEOTIDE SEQUENCE [LARGE SCALE GENOMIC DNA]</scope>
    <source>
        <strain evidence="3 4">CECT 3313</strain>
    </source>
</reference>
<dbReference type="Pfam" id="PF05729">
    <property type="entry name" value="NACHT"/>
    <property type="match status" value="1"/>
</dbReference>
<feature type="transmembrane region" description="Helical" evidence="1">
    <location>
        <begin position="483"/>
        <end position="503"/>
    </location>
</feature>
<evidence type="ECO:0000313" key="3">
    <source>
        <dbReference type="EMBL" id="MBB5926359.1"/>
    </source>
</evidence>
<evidence type="ECO:0000256" key="1">
    <source>
        <dbReference type="SAM" id="Phobius"/>
    </source>
</evidence>
<evidence type="ECO:0000313" key="4">
    <source>
        <dbReference type="Proteomes" id="UP000585836"/>
    </source>
</evidence>
<feature type="domain" description="NACHT" evidence="2">
    <location>
        <begin position="156"/>
        <end position="284"/>
    </location>
</feature>
<feature type="transmembrane region" description="Helical" evidence="1">
    <location>
        <begin position="30"/>
        <end position="54"/>
    </location>
</feature>
<keyword evidence="1" id="KW-0812">Transmembrane</keyword>
<gene>
    <name evidence="3" type="ORF">FHS34_001815</name>
</gene>
<dbReference type="InterPro" id="IPR007111">
    <property type="entry name" value="NACHT_NTPase"/>
</dbReference>
<keyword evidence="4" id="KW-1185">Reference proteome</keyword>
<keyword evidence="1" id="KW-1133">Transmembrane helix</keyword>
<feature type="transmembrane region" description="Helical" evidence="1">
    <location>
        <begin position="623"/>
        <end position="649"/>
    </location>
</feature>
<feature type="transmembrane region" description="Helical" evidence="1">
    <location>
        <begin position="551"/>
        <end position="571"/>
    </location>
</feature>
<name>A0A7W9PR70_9ACTN</name>
<keyword evidence="1" id="KW-0472">Membrane</keyword>
<dbReference type="RefSeq" id="WP_184963072.1">
    <property type="nucleotide sequence ID" value="NZ_BAAAWF010000018.1"/>
</dbReference>
<proteinExistence type="predicted"/>
<evidence type="ECO:0000259" key="2">
    <source>
        <dbReference type="PROSITE" id="PS50837"/>
    </source>
</evidence>
<protein>
    <recommendedName>
        <fullName evidence="2">NACHT domain-containing protein</fullName>
    </recommendedName>
</protein>
<dbReference type="SUPFAM" id="SSF52540">
    <property type="entry name" value="P-loop containing nucleoside triphosphate hydrolases"/>
    <property type="match status" value="1"/>
</dbReference>
<dbReference type="AlphaFoldDB" id="A0A7W9PR70"/>
<feature type="transmembrane region" description="Helical" evidence="1">
    <location>
        <begin position="456"/>
        <end position="477"/>
    </location>
</feature>
<dbReference type="Proteomes" id="UP000585836">
    <property type="component" value="Unassembled WGS sequence"/>
</dbReference>